<dbReference type="EMBL" id="JAUKTV010000003">
    <property type="protein sequence ID" value="KAK0741701.1"/>
    <property type="molecule type" value="Genomic_DNA"/>
</dbReference>
<dbReference type="Proteomes" id="UP001172159">
    <property type="component" value="Unassembled WGS sequence"/>
</dbReference>
<reference evidence="3" key="1">
    <citation type="submission" date="2023-06" db="EMBL/GenBank/DDBJ databases">
        <title>Genome-scale phylogeny and comparative genomics of the fungal order Sordariales.</title>
        <authorList>
            <consortium name="Lawrence Berkeley National Laboratory"/>
            <person name="Hensen N."/>
            <person name="Bonometti L."/>
            <person name="Westerberg I."/>
            <person name="Brannstrom I.O."/>
            <person name="Guillou S."/>
            <person name="Cros-Aarteil S."/>
            <person name="Calhoun S."/>
            <person name="Haridas S."/>
            <person name="Kuo A."/>
            <person name="Mondo S."/>
            <person name="Pangilinan J."/>
            <person name="Riley R."/>
            <person name="Labutti K."/>
            <person name="Andreopoulos B."/>
            <person name="Lipzen A."/>
            <person name="Chen C."/>
            <person name="Yanf M."/>
            <person name="Daum C."/>
            <person name="Ng V."/>
            <person name="Clum A."/>
            <person name="Steindorff A."/>
            <person name="Ohm R."/>
            <person name="Martin F."/>
            <person name="Silar P."/>
            <person name="Natvig D."/>
            <person name="Lalanne C."/>
            <person name="Gautier V."/>
            <person name="Ament-Velasquez S.L."/>
            <person name="Kruys A."/>
            <person name="Hutchinson M.I."/>
            <person name="Powell A.J."/>
            <person name="Barry K."/>
            <person name="Miller A.N."/>
            <person name="Grigoriev I.V."/>
            <person name="Debuchy R."/>
            <person name="Gladieux P."/>
            <person name="Thoren M.H."/>
            <person name="Johannesson H."/>
        </authorList>
    </citation>
    <scope>NUCLEOTIDE SEQUENCE</scope>
    <source>
        <strain evidence="3">CBS 540.89</strain>
    </source>
</reference>
<evidence type="ECO:0000313" key="4">
    <source>
        <dbReference type="Proteomes" id="UP001172159"/>
    </source>
</evidence>
<organism evidence="3 4">
    <name type="scientific">Apiosordaria backusii</name>
    <dbReference type="NCBI Taxonomy" id="314023"/>
    <lineage>
        <taxon>Eukaryota</taxon>
        <taxon>Fungi</taxon>
        <taxon>Dikarya</taxon>
        <taxon>Ascomycota</taxon>
        <taxon>Pezizomycotina</taxon>
        <taxon>Sordariomycetes</taxon>
        <taxon>Sordariomycetidae</taxon>
        <taxon>Sordariales</taxon>
        <taxon>Lasiosphaeriaceae</taxon>
        <taxon>Apiosordaria</taxon>
    </lineage>
</organism>
<gene>
    <name evidence="3" type="ORF">B0T21DRAFT_345592</name>
</gene>
<sequence length="349" mass="39166">MVSVDIKERLLSAEKSNGHGGENTDDSNSDSGSDAPGNLSSTGESHSDHGIDTPQSIDFLAIFISIFLSLSLAIVSIGCVTIGMITFALETVGAKATITLLIISIITTIPTLAFVFAGTLGDQEETEDTLEPLIAMIPAPIYRLIAQGYTIWGVILNAALFWFCDRIDDVIELYDWVCFLWQDHDFMFRIPGEIPHFIPRRDLAAAKERIVAAYLAWEGNLENEEPLILEGEDMKMILRKGYDVEDVLVRAGAIDWLAEEGPNDLEDESIQAAFEKADRVAEGLGPEAAVFMWKGPKEFRLREVLWVLVLNDWEEDVEEVFRQRMREREEDLWRELDGWLNALAIVCLR</sequence>
<feature type="transmembrane region" description="Helical" evidence="2">
    <location>
        <begin position="59"/>
        <end position="88"/>
    </location>
</feature>
<evidence type="ECO:0000256" key="1">
    <source>
        <dbReference type="SAM" id="MobiDB-lite"/>
    </source>
</evidence>
<feature type="transmembrane region" description="Helical" evidence="2">
    <location>
        <begin position="141"/>
        <end position="164"/>
    </location>
</feature>
<keyword evidence="2" id="KW-1133">Transmembrane helix</keyword>
<evidence type="ECO:0000256" key="2">
    <source>
        <dbReference type="SAM" id="Phobius"/>
    </source>
</evidence>
<comment type="caution">
    <text evidence="3">The sequence shown here is derived from an EMBL/GenBank/DDBJ whole genome shotgun (WGS) entry which is preliminary data.</text>
</comment>
<dbReference type="AlphaFoldDB" id="A0AA40ELV0"/>
<keyword evidence="2" id="KW-0472">Membrane</keyword>
<evidence type="ECO:0000313" key="3">
    <source>
        <dbReference type="EMBL" id="KAK0741701.1"/>
    </source>
</evidence>
<feature type="region of interest" description="Disordered" evidence="1">
    <location>
        <begin position="13"/>
        <end position="49"/>
    </location>
</feature>
<keyword evidence="4" id="KW-1185">Reference proteome</keyword>
<protein>
    <submittedName>
        <fullName evidence="3">Uncharacterized protein</fullName>
    </submittedName>
</protein>
<keyword evidence="2" id="KW-0812">Transmembrane</keyword>
<name>A0AA40ELV0_9PEZI</name>
<proteinExistence type="predicted"/>
<accession>A0AA40ELV0</accession>
<feature type="compositionally biased region" description="Low complexity" evidence="1">
    <location>
        <begin position="29"/>
        <end position="38"/>
    </location>
</feature>
<feature type="transmembrane region" description="Helical" evidence="2">
    <location>
        <begin position="100"/>
        <end position="121"/>
    </location>
</feature>